<gene>
    <name evidence="1" type="ORF">SAMN04487950_3838</name>
</gene>
<dbReference type="Proteomes" id="UP000199607">
    <property type="component" value="Unassembled WGS sequence"/>
</dbReference>
<dbReference type="EMBL" id="FOTC01000006">
    <property type="protein sequence ID" value="SFL45655.1"/>
    <property type="molecule type" value="Genomic_DNA"/>
</dbReference>
<protein>
    <submittedName>
        <fullName evidence="1">Uncharacterized protein</fullName>
    </submittedName>
</protein>
<dbReference type="AlphaFoldDB" id="A0A1I4HTY7"/>
<reference evidence="2" key="1">
    <citation type="submission" date="2016-10" db="EMBL/GenBank/DDBJ databases">
        <authorList>
            <person name="Varghese N."/>
            <person name="Submissions S."/>
        </authorList>
    </citation>
    <scope>NUCLEOTIDE SEQUENCE [LARGE SCALE GENOMIC DNA]</scope>
    <source>
        <strain evidence="2">CGMCC 1.7738</strain>
    </source>
</reference>
<sequence>MRVYDLDSETGSIYTSPQNFGLFADYSLAAILCYRLVESKRVPFLREQVQSIVKEFQQFEIPHSNLWYPAHQGLCDEILGDVVIYSGESGAIEHYDAAFKIYENTENHLGWQSEFEFDFLIQPPVSLADQVGVELTQRKREEVTRTDLCSRISWKKEYLSEIIRDTLAQGEIKRGIF</sequence>
<proteinExistence type="predicted"/>
<accession>A0A1I4HTY7</accession>
<evidence type="ECO:0000313" key="2">
    <source>
        <dbReference type="Proteomes" id="UP000199607"/>
    </source>
</evidence>
<evidence type="ECO:0000313" key="1">
    <source>
        <dbReference type="EMBL" id="SFL45655.1"/>
    </source>
</evidence>
<organism evidence="1 2">
    <name type="scientific">Halogranum rubrum</name>
    <dbReference type="NCBI Taxonomy" id="553466"/>
    <lineage>
        <taxon>Archaea</taxon>
        <taxon>Methanobacteriati</taxon>
        <taxon>Methanobacteriota</taxon>
        <taxon>Stenosarchaea group</taxon>
        <taxon>Halobacteria</taxon>
        <taxon>Halobacteriales</taxon>
        <taxon>Haloferacaceae</taxon>
    </lineage>
</organism>
<keyword evidence="2" id="KW-1185">Reference proteome</keyword>
<name>A0A1I4HTY7_9EURY</name>